<dbReference type="AlphaFoldDB" id="A0A850HBD0"/>
<keyword evidence="2" id="KW-0472">Membrane</keyword>
<name>A0A850HBD0_9SPHN</name>
<reference evidence="3 4" key="1">
    <citation type="submission" date="2020-06" db="EMBL/GenBank/DDBJ databases">
        <title>Altererythrobacter sp. HHU K3-1.</title>
        <authorList>
            <person name="Zhang D."/>
            <person name="Xue H."/>
        </authorList>
    </citation>
    <scope>NUCLEOTIDE SEQUENCE [LARGE SCALE GENOMIC DNA]</scope>
    <source>
        <strain evidence="3 4">HHU K3-1</strain>
    </source>
</reference>
<feature type="transmembrane region" description="Helical" evidence="2">
    <location>
        <begin position="37"/>
        <end position="56"/>
    </location>
</feature>
<feature type="compositionally biased region" description="Polar residues" evidence="1">
    <location>
        <begin position="66"/>
        <end position="75"/>
    </location>
</feature>
<evidence type="ECO:0000313" key="3">
    <source>
        <dbReference type="EMBL" id="NVD44379.1"/>
    </source>
</evidence>
<dbReference type="RefSeq" id="WP_176266621.1">
    <property type="nucleotide sequence ID" value="NZ_JABWGV010000001.1"/>
</dbReference>
<keyword evidence="2" id="KW-0812">Transmembrane</keyword>
<dbReference type="EMBL" id="JABWGV010000001">
    <property type="protein sequence ID" value="NVD44379.1"/>
    <property type="molecule type" value="Genomic_DNA"/>
</dbReference>
<comment type="caution">
    <text evidence="3">The sequence shown here is derived from an EMBL/GenBank/DDBJ whole genome shotgun (WGS) entry which is preliminary data.</text>
</comment>
<feature type="region of interest" description="Disordered" evidence="1">
    <location>
        <begin position="66"/>
        <end position="87"/>
    </location>
</feature>
<keyword evidence="4" id="KW-1185">Reference proteome</keyword>
<organism evidence="3 4">
    <name type="scientific">Qipengyuania atrilutea</name>
    <dbReference type="NCBI Taxonomy" id="2744473"/>
    <lineage>
        <taxon>Bacteria</taxon>
        <taxon>Pseudomonadati</taxon>
        <taxon>Pseudomonadota</taxon>
        <taxon>Alphaproteobacteria</taxon>
        <taxon>Sphingomonadales</taxon>
        <taxon>Erythrobacteraceae</taxon>
        <taxon>Qipengyuania</taxon>
    </lineage>
</organism>
<gene>
    <name evidence="3" type="ORF">HUV48_05040</name>
</gene>
<dbReference type="Proteomes" id="UP000561438">
    <property type="component" value="Unassembled WGS sequence"/>
</dbReference>
<keyword evidence="2" id="KW-1133">Transmembrane helix</keyword>
<accession>A0A850HBD0</accession>
<evidence type="ECO:0000313" key="4">
    <source>
        <dbReference type="Proteomes" id="UP000561438"/>
    </source>
</evidence>
<protein>
    <submittedName>
        <fullName evidence="3">Uncharacterized protein</fullName>
    </submittedName>
</protein>
<evidence type="ECO:0000256" key="1">
    <source>
        <dbReference type="SAM" id="MobiDB-lite"/>
    </source>
</evidence>
<feature type="transmembrane region" description="Helical" evidence="2">
    <location>
        <begin position="7"/>
        <end position="31"/>
    </location>
</feature>
<evidence type="ECO:0000256" key="2">
    <source>
        <dbReference type="SAM" id="Phobius"/>
    </source>
</evidence>
<proteinExistence type="predicted"/>
<sequence>MTRQKTRFVLALIAIVLGGLIVAALIFWPIPEGNREPLMLALGLVLAWGGTAYGFFFGSSEGSAQKTEMLNQRPQGTPADPVFVEEE</sequence>